<dbReference type="PROSITE" id="PS50977">
    <property type="entry name" value="HTH_TETR_2"/>
    <property type="match status" value="1"/>
</dbReference>
<reference evidence="5" key="1">
    <citation type="submission" date="2016-10" db="EMBL/GenBank/DDBJ databases">
        <authorList>
            <person name="Varghese N."/>
            <person name="Submissions S."/>
        </authorList>
    </citation>
    <scope>NUCLEOTIDE SEQUENCE [LARGE SCALE GENOMIC DNA]</scope>
    <source>
        <strain evidence="5">DSM 45843</strain>
    </source>
</reference>
<dbReference type="InterPro" id="IPR050109">
    <property type="entry name" value="HTH-type_TetR-like_transc_reg"/>
</dbReference>
<evidence type="ECO:0000313" key="4">
    <source>
        <dbReference type="EMBL" id="SDP66290.1"/>
    </source>
</evidence>
<protein>
    <submittedName>
        <fullName evidence="4">Transcriptional regulator, TetR family</fullName>
    </submittedName>
</protein>
<keyword evidence="5" id="KW-1185">Reference proteome</keyword>
<gene>
    <name evidence="4" type="ORF">SAMN05660199_04541</name>
</gene>
<dbReference type="Gene3D" id="1.10.357.10">
    <property type="entry name" value="Tetracycline Repressor, domain 2"/>
    <property type="match status" value="1"/>
</dbReference>
<proteinExistence type="predicted"/>
<keyword evidence="1 2" id="KW-0238">DNA-binding</keyword>
<dbReference type="EMBL" id="FNIR01000020">
    <property type="protein sequence ID" value="SDP66290.1"/>
    <property type="molecule type" value="Genomic_DNA"/>
</dbReference>
<dbReference type="InterPro" id="IPR036271">
    <property type="entry name" value="Tet_transcr_reg_TetR-rel_C_sf"/>
</dbReference>
<dbReference type="PANTHER" id="PTHR30055">
    <property type="entry name" value="HTH-TYPE TRANSCRIPTIONAL REGULATOR RUTR"/>
    <property type="match status" value="1"/>
</dbReference>
<dbReference type="PRINTS" id="PR00455">
    <property type="entry name" value="HTHTETR"/>
</dbReference>
<evidence type="ECO:0000256" key="2">
    <source>
        <dbReference type="PROSITE-ProRule" id="PRU00335"/>
    </source>
</evidence>
<evidence type="ECO:0000256" key="1">
    <source>
        <dbReference type="ARBA" id="ARBA00023125"/>
    </source>
</evidence>
<dbReference type="InterPro" id="IPR001647">
    <property type="entry name" value="HTH_TetR"/>
</dbReference>
<dbReference type="SUPFAM" id="SSF48498">
    <property type="entry name" value="Tetracyclin repressor-like, C-terminal domain"/>
    <property type="match status" value="1"/>
</dbReference>
<evidence type="ECO:0000259" key="3">
    <source>
        <dbReference type="PROSITE" id="PS50977"/>
    </source>
</evidence>
<dbReference type="Pfam" id="PF00440">
    <property type="entry name" value="TetR_N"/>
    <property type="match status" value="1"/>
</dbReference>
<dbReference type="GO" id="GO:0003700">
    <property type="term" value="F:DNA-binding transcription factor activity"/>
    <property type="evidence" value="ECO:0007669"/>
    <property type="project" value="TreeGrafter"/>
</dbReference>
<sequence>MTVTPAKRRREVTVERLLDAALETFADTGFAAASVEDVCRRGGFTRGAFYSSFSTKHELFAALMTREMARHLADAERLLADVAGAPDPLAAAVDRVTGLLAASRTWTLVLTEYQLLAARDPAAAALLAEHGAGVAEQVAAVVVRATRTAGVDLAVPPAEVAHAFLALHHGLALGAASNPGAPAALERSALLALLRGVTVPAPTS</sequence>
<evidence type="ECO:0000313" key="5">
    <source>
        <dbReference type="Proteomes" id="UP000199088"/>
    </source>
</evidence>
<dbReference type="GO" id="GO:0000976">
    <property type="term" value="F:transcription cis-regulatory region binding"/>
    <property type="evidence" value="ECO:0007669"/>
    <property type="project" value="TreeGrafter"/>
</dbReference>
<name>A0A1H0UJP8_9ACTN</name>
<organism evidence="4 5">
    <name type="scientific">Klenkia soli</name>
    <dbReference type="NCBI Taxonomy" id="1052260"/>
    <lineage>
        <taxon>Bacteria</taxon>
        <taxon>Bacillati</taxon>
        <taxon>Actinomycetota</taxon>
        <taxon>Actinomycetes</taxon>
        <taxon>Geodermatophilales</taxon>
        <taxon>Geodermatophilaceae</taxon>
        <taxon>Klenkia</taxon>
    </lineage>
</organism>
<dbReference type="Proteomes" id="UP000199088">
    <property type="component" value="Unassembled WGS sequence"/>
</dbReference>
<dbReference type="SUPFAM" id="SSF46689">
    <property type="entry name" value="Homeodomain-like"/>
    <property type="match status" value="1"/>
</dbReference>
<dbReference type="OrthoDB" id="7252896at2"/>
<dbReference type="STRING" id="1052260.SAMN05660199_04541"/>
<accession>A0A1H0UJP8</accession>
<dbReference type="PANTHER" id="PTHR30055:SF241">
    <property type="entry name" value="TRANSCRIPTIONAL REGULATORY PROTEIN"/>
    <property type="match status" value="1"/>
</dbReference>
<feature type="DNA-binding region" description="H-T-H motif" evidence="2">
    <location>
        <begin position="34"/>
        <end position="53"/>
    </location>
</feature>
<dbReference type="AlphaFoldDB" id="A0A1H0UJP8"/>
<dbReference type="RefSeq" id="WP_091250522.1">
    <property type="nucleotide sequence ID" value="NZ_FNIR01000020.1"/>
</dbReference>
<feature type="domain" description="HTH tetR-type" evidence="3">
    <location>
        <begin position="11"/>
        <end position="71"/>
    </location>
</feature>
<dbReference type="InterPro" id="IPR009057">
    <property type="entry name" value="Homeodomain-like_sf"/>
</dbReference>